<protein>
    <submittedName>
        <fullName evidence="2">Uncharacterized protein</fullName>
    </submittedName>
</protein>
<gene>
    <name evidence="2" type="ORF">FLAPXU55_00364</name>
</gene>
<keyword evidence="1" id="KW-0732">Signal</keyword>
<accession>A0A9N8IZM3</accession>
<proteinExistence type="predicted"/>
<evidence type="ECO:0000313" key="3">
    <source>
        <dbReference type="Proteomes" id="UP000533639"/>
    </source>
</evidence>
<dbReference type="EMBL" id="CAIJDE010000023">
    <property type="protein sequence ID" value="CAC9972687.1"/>
    <property type="molecule type" value="Genomic_DNA"/>
</dbReference>
<dbReference type="AlphaFoldDB" id="A0A9N8IZM3"/>
<sequence length="158" mass="18215">MRTLLLALPIILLPLFASAQNFDPSKYGPQKQDLLFPGANQNPKLPQLETVKPLSRNDVEKTKAKLAREEQKLIKLAEKTWQIELDLRAKRESLKNLENTSKNNNDPDYQKNIEKLKKEIAISQNKLDDAKSKQDFRAEKVLELEIMLEESKFTRKGS</sequence>
<feature type="chain" id="PRO_5040187069" evidence="1">
    <location>
        <begin position="20"/>
        <end position="158"/>
    </location>
</feature>
<evidence type="ECO:0000313" key="2">
    <source>
        <dbReference type="EMBL" id="CAC9972687.1"/>
    </source>
</evidence>
<feature type="signal peptide" evidence="1">
    <location>
        <begin position="1"/>
        <end position="19"/>
    </location>
</feature>
<evidence type="ECO:0000256" key="1">
    <source>
        <dbReference type="SAM" id="SignalP"/>
    </source>
</evidence>
<reference evidence="2 3" key="1">
    <citation type="submission" date="2020-06" db="EMBL/GenBank/DDBJ databases">
        <authorList>
            <person name="Criscuolo A."/>
        </authorList>
    </citation>
    <scope>NUCLEOTIDE SEQUENCE [LARGE SCALE GENOMIC DNA]</scope>
    <source>
        <strain evidence="2">PXU-55</strain>
    </source>
</reference>
<dbReference type="Proteomes" id="UP000533639">
    <property type="component" value="Unassembled WGS sequence"/>
</dbReference>
<name>A0A9N8IZM3_9FLAO</name>
<keyword evidence="3" id="KW-1185">Reference proteome</keyword>
<organism evidence="2 3">
    <name type="scientific">Flavobacterium panici</name>
    <dbReference type="NCBI Taxonomy" id="2654843"/>
    <lineage>
        <taxon>Bacteria</taxon>
        <taxon>Pseudomonadati</taxon>
        <taxon>Bacteroidota</taxon>
        <taxon>Flavobacteriia</taxon>
        <taxon>Flavobacteriales</taxon>
        <taxon>Flavobacteriaceae</taxon>
        <taxon>Flavobacterium</taxon>
    </lineage>
</organism>
<comment type="caution">
    <text evidence="2">The sequence shown here is derived from an EMBL/GenBank/DDBJ whole genome shotgun (WGS) entry which is preliminary data.</text>
</comment>